<dbReference type="SUPFAM" id="SSF48371">
    <property type="entry name" value="ARM repeat"/>
    <property type="match status" value="1"/>
</dbReference>
<dbReference type="InParanoid" id="D8R9P0"/>
<evidence type="ECO:0000256" key="3">
    <source>
        <dbReference type="ARBA" id="ARBA00022454"/>
    </source>
</evidence>
<evidence type="ECO:0000256" key="2">
    <source>
        <dbReference type="ARBA" id="ARBA00004574"/>
    </source>
</evidence>
<dbReference type="EMBL" id="GL377574">
    <property type="protein sequence ID" value="EFJ31183.1"/>
    <property type="molecule type" value="Genomic_DNA"/>
</dbReference>
<keyword evidence="3" id="KW-0158">Chromosome</keyword>
<evidence type="ECO:0000259" key="7">
    <source>
        <dbReference type="Pfam" id="PF12231"/>
    </source>
</evidence>
<dbReference type="eggNOG" id="ENOG502QV6C">
    <property type="taxonomic scope" value="Eukaryota"/>
</dbReference>
<keyword evidence="5" id="KW-0539">Nucleus</keyword>
<sequence length="1130" mass="126184">MKMSIQEFAASSDDERIRQYQALQCSPPQGDADDWGFFFEQARLDASSRNSLLASSALRCLGFFISNSSYVEKLPDDLASTILLTFVKIATGSSEKLQLKLSMWCVSVQQFKASIIENHFENLISAVVCAINNHLGSLSVIFEALQALRFVVSIAPAKARAHAHVWAPPLYMRLVSMDKAERCMVSHALDELLVYIRPCSLLFLEVCANDIRTTLLAKLMKMVASGGQVAPAAISAWKMFITLLGSHLISNKSLANELIKVPELAFTKNDAQARIATYDAWESFIDAVIPPDDAQPKRLKLLLTPILSAIKSERVLSVKSRYCKTWIHILEVLGTRLNDPQNFKHSVVPVIQAVVNVDPVRDPWVWRNCIALVETYASTNLSSTPDFTRLTFATSDIQGDQPLLEEATKLNFEPWTLKGVEVLEEAMRLFWDCGMKSLEEKRDWSLAAAARLWYIIVKTMVAAQHSPEQRDGVHWLLGFAVGLCNEENSPSIWKTWAWNFFRVLIDELGPMVLASSFYRTPWRRSHTLLSWTEHTTVLVRPVVHMLAAWMDMLLREPEESILHGTETLLCALRAPFDVLGSVQEQVACLSLLYSAAGGKKPKMASAFLLQWWNSVAEQLLNYVDETSDIGGEGKTGCICDALLFPVKCFFQPGGRELSSTRTLWIQLYEATWRVSSLKNRSFLQELYRRLVKLIDEQISSGLRLTGLTEFLELAGFGVSHALRQADVHKSKTGKRRSFNVADGEMRDVITVANRVLMLAGTECPSTIKIITRVLEALAFYSKRVSSQHNALRLLHVLEKPLNLLLSADKSFPASLLEKLHQLWDGLLSCLQRCQPEMVFDSDLLFLQASSLACALEHPYDPISNRTLAFWEETYARTPALSYPSSLLPSLAKLKSQVAITLPGLVASDLEPYTTQIMPGSLDAQSMENRTPEATPLKKVFSAAATGGQVLATDEIPRKKVRLSNAGRMEMEDKSSGYVLIPSQPQKELALTDHQKEVRKLQREQGAGVKTYTTVDFSQADFDTPADSLDVDILDTAVVDEALKLAGDFTGPHSLELAPRNLKAQRIYSSHGGAQAFEREEESSGEIGVLEMLLTCSWEKFDKEDLKRSKALLELLQSKVDQALLSRCLQS</sequence>
<evidence type="ECO:0000256" key="6">
    <source>
        <dbReference type="ARBA" id="ARBA00023306"/>
    </source>
</evidence>
<name>D8R9P0_SELML</name>
<gene>
    <name evidence="8" type="ORF">SELMODRAFT_408700</name>
</gene>
<reference evidence="8 9" key="1">
    <citation type="journal article" date="2011" name="Science">
        <title>The Selaginella genome identifies genetic changes associated with the evolution of vascular plants.</title>
        <authorList>
            <person name="Banks J.A."/>
            <person name="Nishiyama T."/>
            <person name="Hasebe M."/>
            <person name="Bowman J.L."/>
            <person name="Gribskov M."/>
            <person name="dePamphilis C."/>
            <person name="Albert V.A."/>
            <person name="Aono N."/>
            <person name="Aoyama T."/>
            <person name="Ambrose B.A."/>
            <person name="Ashton N.W."/>
            <person name="Axtell M.J."/>
            <person name="Barker E."/>
            <person name="Barker M.S."/>
            <person name="Bennetzen J.L."/>
            <person name="Bonawitz N.D."/>
            <person name="Chapple C."/>
            <person name="Cheng C."/>
            <person name="Correa L.G."/>
            <person name="Dacre M."/>
            <person name="DeBarry J."/>
            <person name="Dreyer I."/>
            <person name="Elias M."/>
            <person name="Engstrom E.M."/>
            <person name="Estelle M."/>
            <person name="Feng L."/>
            <person name="Finet C."/>
            <person name="Floyd S.K."/>
            <person name="Frommer W.B."/>
            <person name="Fujita T."/>
            <person name="Gramzow L."/>
            <person name="Gutensohn M."/>
            <person name="Harholt J."/>
            <person name="Hattori M."/>
            <person name="Heyl A."/>
            <person name="Hirai T."/>
            <person name="Hiwatashi Y."/>
            <person name="Ishikawa M."/>
            <person name="Iwata M."/>
            <person name="Karol K.G."/>
            <person name="Koehler B."/>
            <person name="Kolukisaoglu U."/>
            <person name="Kubo M."/>
            <person name="Kurata T."/>
            <person name="Lalonde S."/>
            <person name="Li K."/>
            <person name="Li Y."/>
            <person name="Litt A."/>
            <person name="Lyons E."/>
            <person name="Manning G."/>
            <person name="Maruyama T."/>
            <person name="Michael T.P."/>
            <person name="Mikami K."/>
            <person name="Miyazaki S."/>
            <person name="Morinaga S."/>
            <person name="Murata T."/>
            <person name="Mueller-Roeber B."/>
            <person name="Nelson D.R."/>
            <person name="Obara M."/>
            <person name="Oguri Y."/>
            <person name="Olmstead R.G."/>
            <person name="Onodera N."/>
            <person name="Petersen B.L."/>
            <person name="Pils B."/>
            <person name="Prigge M."/>
            <person name="Rensing S.A."/>
            <person name="Riano-Pachon D.M."/>
            <person name="Roberts A.W."/>
            <person name="Sato Y."/>
            <person name="Scheller H.V."/>
            <person name="Schulz B."/>
            <person name="Schulz C."/>
            <person name="Shakirov E.V."/>
            <person name="Shibagaki N."/>
            <person name="Shinohara N."/>
            <person name="Shippen D.E."/>
            <person name="Soerensen I."/>
            <person name="Sotooka R."/>
            <person name="Sugimoto N."/>
            <person name="Sugita M."/>
            <person name="Sumikawa N."/>
            <person name="Tanurdzic M."/>
            <person name="Theissen G."/>
            <person name="Ulvskov P."/>
            <person name="Wakazuki S."/>
            <person name="Weng J.K."/>
            <person name="Willats W.W."/>
            <person name="Wipf D."/>
            <person name="Wolf P.G."/>
            <person name="Yang L."/>
            <person name="Zimmer A.D."/>
            <person name="Zhu Q."/>
            <person name="Mitros T."/>
            <person name="Hellsten U."/>
            <person name="Loque D."/>
            <person name="Otillar R."/>
            <person name="Salamov A."/>
            <person name="Schmutz J."/>
            <person name="Shapiro H."/>
            <person name="Lindquist E."/>
            <person name="Lucas S."/>
            <person name="Rokhsar D."/>
            <person name="Grigoriev I.V."/>
        </authorList>
    </citation>
    <scope>NUCLEOTIDE SEQUENCE [LARGE SCALE GENOMIC DNA]</scope>
</reference>
<dbReference type="GO" id="GO:0005634">
    <property type="term" value="C:nucleus"/>
    <property type="evidence" value="ECO:0000318"/>
    <property type="project" value="GO_Central"/>
</dbReference>
<dbReference type="InterPro" id="IPR016024">
    <property type="entry name" value="ARM-type_fold"/>
</dbReference>
<evidence type="ECO:0000256" key="1">
    <source>
        <dbReference type="ARBA" id="ARBA00004123"/>
    </source>
</evidence>
<accession>D8R9P0</accession>
<organism evidence="9">
    <name type="scientific">Selaginella moellendorffii</name>
    <name type="common">Spikemoss</name>
    <dbReference type="NCBI Taxonomy" id="88036"/>
    <lineage>
        <taxon>Eukaryota</taxon>
        <taxon>Viridiplantae</taxon>
        <taxon>Streptophyta</taxon>
        <taxon>Embryophyta</taxon>
        <taxon>Tracheophyta</taxon>
        <taxon>Lycopodiopsida</taxon>
        <taxon>Selaginellales</taxon>
        <taxon>Selaginellaceae</taxon>
        <taxon>Selaginella</taxon>
    </lineage>
</organism>
<dbReference type="Gramene" id="EFJ31183">
    <property type="protein sequence ID" value="EFJ31183"/>
    <property type="gene ID" value="SELMODRAFT_408700"/>
</dbReference>
<dbReference type="InterPro" id="IPR022031">
    <property type="entry name" value="Rif1_N"/>
</dbReference>
<protein>
    <recommendedName>
        <fullName evidence="7">Telomere-associated protein Rif1 N-terminal domain-containing protein</fullName>
    </recommendedName>
</protein>
<evidence type="ECO:0000256" key="4">
    <source>
        <dbReference type="ARBA" id="ARBA00022895"/>
    </source>
</evidence>
<dbReference type="PANTHER" id="PTHR22928">
    <property type="entry name" value="TELOMERE-ASSOCIATED PROTEIN RIF1"/>
    <property type="match status" value="1"/>
</dbReference>
<dbReference type="OMA" id="PRYCKIT"/>
<dbReference type="Proteomes" id="UP000001514">
    <property type="component" value="Unassembled WGS sequence"/>
</dbReference>
<keyword evidence="6" id="KW-0131">Cell cycle</keyword>
<dbReference type="AlphaFoldDB" id="D8R9P0"/>
<dbReference type="OrthoDB" id="5399929at2759"/>
<evidence type="ECO:0000256" key="5">
    <source>
        <dbReference type="ARBA" id="ARBA00023242"/>
    </source>
</evidence>
<dbReference type="Pfam" id="PF12231">
    <property type="entry name" value="Rif1_N"/>
    <property type="match status" value="1"/>
</dbReference>
<proteinExistence type="predicted"/>
<dbReference type="HOGENOM" id="CLU_278786_0_0_1"/>
<keyword evidence="9" id="KW-1185">Reference proteome</keyword>
<comment type="subcellular location">
    <subcellularLocation>
        <location evidence="2">Chromosome</location>
        <location evidence="2">Telomere</location>
    </subcellularLocation>
    <subcellularLocation>
        <location evidence="1">Nucleus</location>
    </subcellularLocation>
</comment>
<dbReference type="PANTHER" id="PTHR22928:SF3">
    <property type="entry name" value="TELOMERE-ASSOCIATED PROTEIN RIF1"/>
    <property type="match status" value="1"/>
</dbReference>
<evidence type="ECO:0000313" key="8">
    <source>
        <dbReference type="EMBL" id="EFJ31183.1"/>
    </source>
</evidence>
<dbReference type="KEGG" id="smo:SELMODRAFT_408700"/>
<keyword evidence="4" id="KW-0779">Telomere</keyword>
<dbReference type="GO" id="GO:0000781">
    <property type="term" value="C:chromosome, telomeric region"/>
    <property type="evidence" value="ECO:0007669"/>
    <property type="project" value="UniProtKB-SubCell"/>
</dbReference>
<dbReference type="GO" id="GO:0000723">
    <property type="term" value="P:telomere maintenance"/>
    <property type="evidence" value="ECO:0000318"/>
    <property type="project" value="GO_Central"/>
</dbReference>
<feature type="domain" description="Telomere-associated protein Rif1 N-terminal" evidence="7">
    <location>
        <begin position="9"/>
        <end position="347"/>
    </location>
</feature>
<evidence type="ECO:0000313" key="9">
    <source>
        <dbReference type="Proteomes" id="UP000001514"/>
    </source>
</evidence>